<dbReference type="AlphaFoldDB" id="A0A0V1M3E8"/>
<dbReference type="EMBL" id="JYDO01000266">
    <property type="protein sequence ID" value="KRZ66106.1"/>
    <property type="molecule type" value="Genomic_DNA"/>
</dbReference>
<sequence length="145" mass="16493">MKSSCRLPQASRTGQKHSPNDNLEAEIRLMVSNEKPDFALLVEMVPDRSWRVLLWNGNFSLILNFTVIDERDVFFRVANINLSRLCASLLPLTDPVDVDYLVGTCSVRGARYKLECRPEATVALVLRDYTVSFGDGLQRIYILSR</sequence>
<comment type="caution">
    <text evidence="2">The sequence shown here is derived from an EMBL/GenBank/DDBJ whole genome shotgun (WGS) entry which is preliminary data.</text>
</comment>
<accession>A0A0V1M3E8</accession>
<evidence type="ECO:0000313" key="3">
    <source>
        <dbReference type="Proteomes" id="UP000054843"/>
    </source>
</evidence>
<dbReference type="Proteomes" id="UP000054843">
    <property type="component" value="Unassembled WGS sequence"/>
</dbReference>
<reference evidence="2 3" key="1">
    <citation type="submission" date="2015-01" db="EMBL/GenBank/DDBJ databases">
        <title>Evolution of Trichinella species and genotypes.</title>
        <authorList>
            <person name="Korhonen P.K."/>
            <person name="Edoardo P."/>
            <person name="Giuseppe L.R."/>
            <person name="Gasser R.B."/>
        </authorList>
    </citation>
    <scope>NUCLEOTIDE SEQUENCE [LARGE SCALE GENOMIC DNA]</scope>
    <source>
        <strain evidence="2">ISS1980</strain>
    </source>
</reference>
<keyword evidence="3" id="KW-1185">Reference proteome</keyword>
<feature type="compositionally biased region" description="Polar residues" evidence="1">
    <location>
        <begin position="10"/>
        <end position="20"/>
    </location>
</feature>
<protein>
    <submittedName>
        <fullName evidence="2">Uncharacterized protein</fullName>
    </submittedName>
</protein>
<feature type="region of interest" description="Disordered" evidence="1">
    <location>
        <begin position="1"/>
        <end position="20"/>
    </location>
</feature>
<evidence type="ECO:0000256" key="1">
    <source>
        <dbReference type="SAM" id="MobiDB-lite"/>
    </source>
</evidence>
<name>A0A0V1M3E8_9BILA</name>
<proteinExistence type="predicted"/>
<organism evidence="2 3">
    <name type="scientific">Trichinella papuae</name>
    <dbReference type="NCBI Taxonomy" id="268474"/>
    <lineage>
        <taxon>Eukaryota</taxon>
        <taxon>Metazoa</taxon>
        <taxon>Ecdysozoa</taxon>
        <taxon>Nematoda</taxon>
        <taxon>Enoplea</taxon>
        <taxon>Dorylaimia</taxon>
        <taxon>Trichinellida</taxon>
        <taxon>Trichinellidae</taxon>
        <taxon>Trichinella</taxon>
    </lineage>
</organism>
<gene>
    <name evidence="2" type="ORF">T10_7108</name>
</gene>
<evidence type="ECO:0000313" key="2">
    <source>
        <dbReference type="EMBL" id="KRZ66106.1"/>
    </source>
</evidence>